<dbReference type="Proteomes" id="UP000663891">
    <property type="component" value="Unassembled WGS sequence"/>
</dbReference>
<evidence type="ECO:0000313" key="4">
    <source>
        <dbReference type="EMBL" id="CAF1236160.1"/>
    </source>
</evidence>
<dbReference type="EMBL" id="CAJOAY010003736">
    <property type="protein sequence ID" value="CAF4037536.1"/>
    <property type="molecule type" value="Genomic_DNA"/>
</dbReference>
<sequence>MSSSFYFSFGLLLSFFLFISSSALYRPVSSAVSYQKRNNLYYDTYDSNEDNDIQLMIYPKYLSYPRIQRSSAFNPRTIRNSWFRASTYQHMKPSGASEEKSSGDKLMRWG</sequence>
<evidence type="ECO:0000313" key="3">
    <source>
        <dbReference type="EMBL" id="CAF0894706.1"/>
    </source>
</evidence>
<dbReference type="Proteomes" id="UP000663868">
    <property type="component" value="Unassembled WGS sequence"/>
</dbReference>
<dbReference type="EMBL" id="CAJNOI010000035">
    <property type="protein sequence ID" value="CAF0894706.1"/>
    <property type="molecule type" value="Genomic_DNA"/>
</dbReference>
<dbReference type="Proteomes" id="UP000663877">
    <property type="component" value="Unassembled WGS sequence"/>
</dbReference>
<evidence type="ECO:0000256" key="1">
    <source>
        <dbReference type="SAM" id="MobiDB-lite"/>
    </source>
</evidence>
<evidence type="ECO:0000313" key="7">
    <source>
        <dbReference type="EMBL" id="CAF1517041.1"/>
    </source>
</evidence>
<evidence type="ECO:0000313" key="6">
    <source>
        <dbReference type="EMBL" id="CAF1261210.1"/>
    </source>
</evidence>
<dbReference type="EMBL" id="CAJNOM010000602">
    <property type="protein sequence ID" value="CAF1517964.1"/>
    <property type="molecule type" value="Genomic_DNA"/>
</dbReference>
<dbReference type="OrthoDB" id="10035121at2759"/>
<name>A0A813Z8G8_9BILA</name>
<comment type="caution">
    <text evidence="3">The sequence shown here is derived from an EMBL/GenBank/DDBJ whole genome shotgun (WGS) entry which is preliminary data.</text>
</comment>
<dbReference type="EMBL" id="CAJNOE010000537">
    <property type="protein sequence ID" value="CAF1261210.1"/>
    <property type="molecule type" value="Genomic_DNA"/>
</dbReference>
<dbReference type="Proteomes" id="UP000663832">
    <property type="component" value="Unassembled WGS sequence"/>
</dbReference>
<accession>A0A813Z8G8</accession>
<feature type="region of interest" description="Disordered" evidence="1">
    <location>
        <begin position="90"/>
        <end position="110"/>
    </location>
</feature>
<evidence type="ECO:0000256" key="2">
    <source>
        <dbReference type="SAM" id="SignalP"/>
    </source>
</evidence>
<dbReference type="AlphaFoldDB" id="A0A813Z8G8"/>
<protein>
    <submittedName>
        <fullName evidence="3">Uncharacterized protein</fullName>
    </submittedName>
</protein>
<dbReference type="EMBL" id="CAJNOG010000427">
    <property type="protein sequence ID" value="CAF1236160.1"/>
    <property type="molecule type" value="Genomic_DNA"/>
</dbReference>
<dbReference type="Proteomes" id="UP000663860">
    <property type="component" value="Unassembled WGS sequence"/>
</dbReference>
<dbReference type="EMBL" id="CAJNOM010000600">
    <property type="protein sequence ID" value="CAF1517041.1"/>
    <property type="molecule type" value="Genomic_DNA"/>
</dbReference>
<feature type="compositionally biased region" description="Basic and acidic residues" evidence="1">
    <location>
        <begin position="97"/>
        <end position="110"/>
    </location>
</feature>
<evidence type="ECO:0000313" key="10">
    <source>
        <dbReference type="EMBL" id="CAF3728263.1"/>
    </source>
</evidence>
<evidence type="ECO:0000313" key="8">
    <source>
        <dbReference type="EMBL" id="CAF1517964.1"/>
    </source>
</evidence>
<dbReference type="EMBL" id="CAJOAZ010000478">
    <property type="protein sequence ID" value="CAF3658268.1"/>
    <property type="molecule type" value="Genomic_DNA"/>
</dbReference>
<reference evidence="3" key="1">
    <citation type="submission" date="2021-02" db="EMBL/GenBank/DDBJ databases">
        <authorList>
            <person name="Nowell W R."/>
        </authorList>
    </citation>
    <scope>NUCLEOTIDE SEQUENCE</scope>
</reference>
<evidence type="ECO:0000313" key="9">
    <source>
        <dbReference type="EMBL" id="CAF3658268.1"/>
    </source>
</evidence>
<gene>
    <name evidence="3" type="ORF">BJG266_LOCUS10143</name>
    <name evidence="6" type="ORF">IZO911_LOCUS31897</name>
    <name evidence="4" type="ORF">JYZ213_LOCUS28816</name>
    <name evidence="10" type="ORF">KXQ929_LOCUS12875</name>
    <name evidence="11" type="ORF">OKA104_LOCUS31957</name>
    <name evidence="9" type="ORF">OXD698_LOCUS9431</name>
    <name evidence="7" type="ORF">QVE165_LOCUS44518</name>
    <name evidence="8" type="ORF">QVE165_LOCUS44575</name>
    <name evidence="5" type="ORF">VCS650_LOCUS27816</name>
</gene>
<evidence type="ECO:0000313" key="13">
    <source>
        <dbReference type="Proteomes" id="UP000663877"/>
    </source>
</evidence>
<dbReference type="Proteomes" id="UP000663844">
    <property type="component" value="Unassembled WGS sequence"/>
</dbReference>
<feature type="signal peptide" evidence="2">
    <location>
        <begin position="1"/>
        <end position="23"/>
    </location>
</feature>
<evidence type="ECO:0000313" key="12">
    <source>
        <dbReference type="Proteomes" id="UP000663832"/>
    </source>
</evidence>
<feature type="chain" id="PRO_5035683711" evidence="2">
    <location>
        <begin position="24"/>
        <end position="110"/>
    </location>
</feature>
<keyword evidence="2" id="KW-0732">Signal</keyword>
<proteinExistence type="predicted"/>
<dbReference type="EMBL" id="CAJNON010000398">
    <property type="protein sequence ID" value="CAF1241406.1"/>
    <property type="molecule type" value="Genomic_DNA"/>
</dbReference>
<evidence type="ECO:0000313" key="11">
    <source>
        <dbReference type="EMBL" id="CAF4037536.1"/>
    </source>
</evidence>
<keyword evidence="12" id="KW-1185">Reference proteome</keyword>
<dbReference type="Proteomes" id="UP000663881">
    <property type="component" value="Unassembled WGS sequence"/>
</dbReference>
<organism evidence="3 13">
    <name type="scientific">Adineta steineri</name>
    <dbReference type="NCBI Taxonomy" id="433720"/>
    <lineage>
        <taxon>Eukaryota</taxon>
        <taxon>Metazoa</taxon>
        <taxon>Spiralia</taxon>
        <taxon>Gnathifera</taxon>
        <taxon>Rotifera</taxon>
        <taxon>Eurotatoria</taxon>
        <taxon>Bdelloidea</taxon>
        <taxon>Adinetida</taxon>
        <taxon>Adinetidae</taxon>
        <taxon>Adineta</taxon>
    </lineage>
</organism>
<dbReference type="EMBL" id="CAJOBB010000675">
    <property type="protein sequence ID" value="CAF3728263.1"/>
    <property type="molecule type" value="Genomic_DNA"/>
</dbReference>
<dbReference type="Proteomes" id="UP000663845">
    <property type="component" value="Unassembled WGS sequence"/>
</dbReference>
<evidence type="ECO:0000313" key="5">
    <source>
        <dbReference type="EMBL" id="CAF1241406.1"/>
    </source>
</evidence>